<feature type="region of interest" description="Disordered" evidence="1">
    <location>
        <begin position="1"/>
        <end position="21"/>
    </location>
</feature>
<dbReference type="EMBL" id="BAABGJ010000015">
    <property type="protein sequence ID" value="GAA4339509.1"/>
    <property type="molecule type" value="Genomic_DNA"/>
</dbReference>
<comment type="caution">
    <text evidence="2">The sequence shown here is derived from an EMBL/GenBank/DDBJ whole genome shotgun (WGS) entry which is preliminary data.</text>
</comment>
<proteinExistence type="predicted"/>
<keyword evidence="3" id="KW-1185">Reference proteome</keyword>
<accession>A0ABP8HHP1</accession>
<evidence type="ECO:0000313" key="2">
    <source>
        <dbReference type="EMBL" id="GAA4339509.1"/>
    </source>
</evidence>
<name>A0ABP8HHP1_9BURK</name>
<evidence type="ECO:0000256" key="1">
    <source>
        <dbReference type="SAM" id="MobiDB-lite"/>
    </source>
</evidence>
<dbReference type="Proteomes" id="UP001500975">
    <property type="component" value="Unassembled WGS sequence"/>
</dbReference>
<gene>
    <name evidence="2" type="ORF">GCM10023165_18910</name>
</gene>
<reference evidence="3" key="1">
    <citation type="journal article" date="2019" name="Int. J. Syst. Evol. Microbiol.">
        <title>The Global Catalogue of Microorganisms (GCM) 10K type strain sequencing project: providing services to taxonomists for standard genome sequencing and annotation.</title>
        <authorList>
            <consortium name="The Broad Institute Genomics Platform"/>
            <consortium name="The Broad Institute Genome Sequencing Center for Infectious Disease"/>
            <person name="Wu L."/>
            <person name="Ma J."/>
        </authorList>
    </citation>
    <scope>NUCLEOTIDE SEQUENCE [LARGE SCALE GENOMIC DNA]</scope>
    <source>
        <strain evidence="3">JCM 17804</strain>
    </source>
</reference>
<organism evidence="2 3">
    <name type="scientific">Variovorax defluvii</name>
    <dbReference type="NCBI Taxonomy" id="913761"/>
    <lineage>
        <taxon>Bacteria</taxon>
        <taxon>Pseudomonadati</taxon>
        <taxon>Pseudomonadota</taxon>
        <taxon>Betaproteobacteria</taxon>
        <taxon>Burkholderiales</taxon>
        <taxon>Comamonadaceae</taxon>
        <taxon>Variovorax</taxon>
    </lineage>
</organism>
<sequence length="340" mass="37728">MLPKREKTASTKSRPKVRSPREVIRDLRFGKQAKAAGAIEKIEPQTFIEIKKSNLQVIRENLPKGAVLDEETGYLSGGSRTESESTEFTGLFGSKVKNVGEFALNSLAYQLLKSVRPKIAGTDSAPANCDITSSAAGDFARHVIKFYDDQGEIFSARESGETEKERVFHTTNALLDFTGSEKSAFVLSAVLTQNTPTVFHRSLVNSTDIEVEGFRMVSAMNSKSVTKSFTKNDGTIEKFNVIKENDDGTFEELNKIRGLGAAEFRVSKVGRDFEVSMHWPCYYEAQIGKEEILPLGENEIIAIYTNVTFIIDGEKAEKGVLAFEIPNGINRTYEGRLRLN</sequence>
<protein>
    <submittedName>
        <fullName evidence="2">Uncharacterized protein</fullName>
    </submittedName>
</protein>
<evidence type="ECO:0000313" key="3">
    <source>
        <dbReference type="Proteomes" id="UP001500975"/>
    </source>
</evidence>